<evidence type="ECO:0000313" key="2">
    <source>
        <dbReference type="EMBL" id="SPL71632.1"/>
    </source>
</evidence>
<reference evidence="3" key="1">
    <citation type="submission" date="2018-03" db="EMBL/GenBank/DDBJ databases">
        <authorList>
            <person name="Blom J."/>
        </authorList>
    </citation>
    <scope>NUCLEOTIDE SEQUENCE [LARGE SCALE GENOMIC DNA]</scope>
    <source>
        <strain evidence="3">KPC-SM-21</strain>
    </source>
</reference>
<protein>
    <submittedName>
        <fullName evidence="2">Uncharacterized protein</fullName>
    </submittedName>
</protein>
<evidence type="ECO:0000256" key="1">
    <source>
        <dbReference type="SAM" id="Phobius"/>
    </source>
</evidence>
<keyword evidence="1" id="KW-1133">Transmembrane helix</keyword>
<dbReference type="Proteomes" id="UP000245974">
    <property type="component" value="Unassembled WGS sequence"/>
</dbReference>
<dbReference type="EMBL" id="OOGT01000156">
    <property type="protein sequence ID" value="SPL71632.1"/>
    <property type="molecule type" value="Genomic_DNA"/>
</dbReference>
<name>A0A2U3N1U2_9GAMM</name>
<sequence length="60" mass="6908">MTLSYKILLFAFIVATIFFIILGLYTLDFALLIVAILFAVATLLVILENKQLMRNPFRKK</sequence>
<dbReference type="InParanoid" id="A0A2U3N1U2"/>
<feature type="transmembrane region" description="Helical" evidence="1">
    <location>
        <begin position="31"/>
        <end position="49"/>
    </location>
</feature>
<organism evidence="2 3">
    <name type="scientific">Acinetobacter stercoris</name>
    <dbReference type="NCBI Taxonomy" id="2126983"/>
    <lineage>
        <taxon>Bacteria</taxon>
        <taxon>Pseudomonadati</taxon>
        <taxon>Pseudomonadota</taxon>
        <taxon>Gammaproteobacteria</taxon>
        <taxon>Moraxellales</taxon>
        <taxon>Moraxellaceae</taxon>
        <taxon>Acinetobacter</taxon>
    </lineage>
</organism>
<proteinExistence type="predicted"/>
<feature type="transmembrane region" description="Helical" evidence="1">
    <location>
        <begin position="7"/>
        <end position="25"/>
    </location>
</feature>
<keyword evidence="1" id="KW-0812">Transmembrane</keyword>
<dbReference type="RefSeq" id="WP_121975050.1">
    <property type="nucleotide sequence ID" value="NZ_OOGT01000156.1"/>
</dbReference>
<accession>A0A2U3N1U2</accession>
<evidence type="ECO:0000313" key="3">
    <source>
        <dbReference type="Proteomes" id="UP000245974"/>
    </source>
</evidence>
<keyword evidence="1" id="KW-0472">Membrane</keyword>
<dbReference type="AlphaFoldDB" id="A0A2U3N1U2"/>
<keyword evidence="3" id="KW-1185">Reference proteome</keyword>
<gene>
    <name evidence="2" type="ORF">KPC_2810</name>
</gene>